<evidence type="ECO:0000313" key="8">
    <source>
        <dbReference type="EMBL" id="SVA51566.1"/>
    </source>
</evidence>
<organism evidence="8">
    <name type="scientific">marine metagenome</name>
    <dbReference type="NCBI Taxonomy" id="408172"/>
    <lineage>
        <taxon>unclassified sequences</taxon>
        <taxon>metagenomes</taxon>
        <taxon>ecological metagenomes</taxon>
    </lineage>
</organism>
<evidence type="ECO:0000256" key="6">
    <source>
        <dbReference type="SAM" id="MobiDB-lite"/>
    </source>
</evidence>
<keyword evidence="5 7" id="KW-0472">Membrane</keyword>
<accession>A0A381WGB6</accession>
<feature type="transmembrane region" description="Helical" evidence="7">
    <location>
        <begin position="64"/>
        <end position="86"/>
    </location>
</feature>
<dbReference type="GO" id="GO:0005886">
    <property type="term" value="C:plasma membrane"/>
    <property type="evidence" value="ECO:0007669"/>
    <property type="project" value="UniProtKB-SubCell"/>
</dbReference>
<protein>
    <recommendedName>
        <fullName evidence="9">Na+/H+ antiporter subunit C</fullName>
    </recommendedName>
</protein>
<evidence type="ECO:0000256" key="5">
    <source>
        <dbReference type="ARBA" id="ARBA00023136"/>
    </source>
</evidence>
<evidence type="ECO:0000256" key="7">
    <source>
        <dbReference type="SAM" id="Phobius"/>
    </source>
</evidence>
<evidence type="ECO:0000256" key="3">
    <source>
        <dbReference type="ARBA" id="ARBA00022692"/>
    </source>
</evidence>
<evidence type="ECO:0000256" key="2">
    <source>
        <dbReference type="ARBA" id="ARBA00022475"/>
    </source>
</evidence>
<name>A0A381WGB6_9ZZZZ</name>
<dbReference type="AlphaFoldDB" id="A0A381WGB6"/>
<evidence type="ECO:0008006" key="9">
    <source>
        <dbReference type="Google" id="ProtNLM"/>
    </source>
</evidence>
<dbReference type="PANTHER" id="PTHR34583">
    <property type="entry name" value="ANTIPORTER SUBUNIT MNHC2-RELATED"/>
    <property type="match status" value="1"/>
</dbReference>
<dbReference type="InterPro" id="IPR039428">
    <property type="entry name" value="NUOK/Mnh_C1-like"/>
</dbReference>
<proteinExistence type="predicted"/>
<dbReference type="PANTHER" id="PTHR34583:SF2">
    <property type="entry name" value="ANTIPORTER SUBUNIT MNHC2-RELATED"/>
    <property type="match status" value="1"/>
</dbReference>
<reference evidence="8" key="1">
    <citation type="submission" date="2018-05" db="EMBL/GenBank/DDBJ databases">
        <authorList>
            <person name="Lanie J.A."/>
            <person name="Ng W.-L."/>
            <person name="Kazmierczak K.M."/>
            <person name="Andrzejewski T.M."/>
            <person name="Davidsen T.M."/>
            <person name="Wayne K.J."/>
            <person name="Tettelin H."/>
            <person name="Glass J.I."/>
            <person name="Rusch D."/>
            <person name="Podicherti R."/>
            <person name="Tsui H.-C.T."/>
            <person name="Winkler M.E."/>
        </authorList>
    </citation>
    <scope>NUCLEOTIDE SEQUENCE</scope>
</reference>
<keyword evidence="3 7" id="KW-0812">Transmembrane</keyword>
<comment type="subcellular location">
    <subcellularLocation>
        <location evidence="1">Cell membrane</location>
        <topology evidence="1">Multi-pass membrane protein</topology>
    </subcellularLocation>
</comment>
<sequence length="128" mass="13401">MVTVSVYLMLSRELKSIAMGVFLLGHGANLAILAMSGSPVLPWGGLRQPPILGGEHLVDALPQALILTAIVINFAVMGFFLTLLIVTARKTGTLNVDELAGEEPPRSSPELASEPAPVAGLETRSVAD</sequence>
<evidence type="ECO:0000256" key="1">
    <source>
        <dbReference type="ARBA" id="ARBA00004651"/>
    </source>
</evidence>
<keyword evidence="2" id="KW-1003">Cell membrane</keyword>
<dbReference type="Gene3D" id="1.10.287.3510">
    <property type="match status" value="1"/>
</dbReference>
<evidence type="ECO:0000256" key="4">
    <source>
        <dbReference type="ARBA" id="ARBA00022989"/>
    </source>
</evidence>
<feature type="region of interest" description="Disordered" evidence="6">
    <location>
        <begin position="97"/>
        <end position="128"/>
    </location>
</feature>
<gene>
    <name evidence="8" type="ORF">METZ01_LOCUS104420</name>
</gene>
<dbReference type="EMBL" id="UINC01011726">
    <property type="protein sequence ID" value="SVA51566.1"/>
    <property type="molecule type" value="Genomic_DNA"/>
</dbReference>
<dbReference type="Pfam" id="PF00420">
    <property type="entry name" value="Oxidored_q2"/>
    <property type="match status" value="1"/>
</dbReference>
<feature type="transmembrane region" description="Helical" evidence="7">
    <location>
        <begin position="21"/>
        <end position="44"/>
    </location>
</feature>
<keyword evidence="4 7" id="KW-1133">Transmembrane helix</keyword>
<dbReference type="InterPro" id="IPR050601">
    <property type="entry name" value="CPA3_antiporter_subunitC"/>
</dbReference>